<dbReference type="Proteomes" id="UP000734511">
    <property type="component" value="Unassembled WGS sequence"/>
</dbReference>
<comment type="caution">
    <text evidence="4">The sequence shown here is derived from an EMBL/GenBank/DDBJ whole genome shotgun (WGS) entry which is preliminary data.</text>
</comment>
<reference evidence="4 5" key="1">
    <citation type="submission" date="2020-03" db="EMBL/GenBank/DDBJ databases">
        <title>WGS of actinomycetes isolated from Thailand.</title>
        <authorList>
            <person name="Thawai C."/>
        </authorList>
    </citation>
    <scope>NUCLEOTIDE SEQUENCE [LARGE SCALE GENOMIC DNA]</scope>
    <source>
        <strain evidence="4 5">PRB2-1</strain>
    </source>
</reference>
<keyword evidence="1 4" id="KW-0489">Methyltransferase</keyword>
<keyword evidence="3" id="KW-0949">S-adenosyl-L-methionine</keyword>
<dbReference type="Pfam" id="PF13489">
    <property type="entry name" value="Methyltransf_23"/>
    <property type="match status" value="1"/>
</dbReference>
<dbReference type="EMBL" id="JAATEJ010000026">
    <property type="protein sequence ID" value="NJP47100.1"/>
    <property type="molecule type" value="Genomic_DNA"/>
</dbReference>
<dbReference type="GO" id="GO:0008168">
    <property type="term" value="F:methyltransferase activity"/>
    <property type="evidence" value="ECO:0007669"/>
    <property type="project" value="UniProtKB-KW"/>
</dbReference>
<evidence type="ECO:0000313" key="4">
    <source>
        <dbReference type="EMBL" id="NJP47100.1"/>
    </source>
</evidence>
<dbReference type="InterPro" id="IPR029063">
    <property type="entry name" value="SAM-dependent_MTases_sf"/>
</dbReference>
<dbReference type="RefSeq" id="WP_167985933.1">
    <property type="nucleotide sequence ID" value="NZ_JAATEJ010000026.1"/>
</dbReference>
<organism evidence="4 5">
    <name type="scientific">Actinacidiphila epipremni</name>
    <dbReference type="NCBI Taxonomy" id="2053013"/>
    <lineage>
        <taxon>Bacteria</taxon>
        <taxon>Bacillati</taxon>
        <taxon>Actinomycetota</taxon>
        <taxon>Actinomycetes</taxon>
        <taxon>Kitasatosporales</taxon>
        <taxon>Streptomycetaceae</taxon>
        <taxon>Actinacidiphila</taxon>
    </lineage>
</organism>
<evidence type="ECO:0000256" key="3">
    <source>
        <dbReference type="ARBA" id="ARBA00022691"/>
    </source>
</evidence>
<sequence>MSSPELAPEVTTFYTDVFDEGSRLTSSADGRLELLRTQELLRRFLPKAPARVLDVGGGTGVHARWLLEDGYEVRLVDPVARHVEQAREVCPADLGDARSLDAEDSSYDVVTLLGPLYHLPDRDERLQALCEAVRVARPGGLVAAAAINRYASVFEHTALAHLHTERLRKSIADILATATYDGRRGFTVSYFHKAEELAAEARAAGLRDVQVFGIEGPAWSLLKAVEQSTGAPPDDALFQSALTAARLAEPYPELLAASSHLLAIGYAVE</sequence>
<gene>
    <name evidence="4" type="ORF">HCN08_27400</name>
</gene>
<dbReference type="Gene3D" id="3.40.50.150">
    <property type="entry name" value="Vaccinia Virus protein VP39"/>
    <property type="match status" value="1"/>
</dbReference>
<evidence type="ECO:0000256" key="1">
    <source>
        <dbReference type="ARBA" id="ARBA00022603"/>
    </source>
</evidence>
<dbReference type="PANTHER" id="PTHR43464">
    <property type="entry name" value="METHYLTRANSFERASE"/>
    <property type="match status" value="1"/>
</dbReference>
<keyword evidence="2" id="KW-0808">Transferase</keyword>
<keyword evidence="5" id="KW-1185">Reference proteome</keyword>
<dbReference type="SUPFAM" id="SSF53335">
    <property type="entry name" value="S-adenosyl-L-methionine-dependent methyltransferases"/>
    <property type="match status" value="1"/>
</dbReference>
<dbReference type="CDD" id="cd02440">
    <property type="entry name" value="AdoMet_MTases"/>
    <property type="match status" value="1"/>
</dbReference>
<evidence type="ECO:0000256" key="2">
    <source>
        <dbReference type="ARBA" id="ARBA00022679"/>
    </source>
</evidence>
<protein>
    <submittedName>
        <fullName evidence="4">Class I SAM-dependent methyltransferase</fullName>
    </submittedName>
</protein>
<proteinExistence type="predicted"/>
<accession>A0ABX0ZVT3</accession>
<name>A0ABX0ZVT3_9ACTN</name>
<dbReference type="GO" id="GO:0032259">
    <property type="term" value="P:methylation"/>
    <property type="evidence" value="ECO:0007669"/>
    <property type="project" value="UniProtKB-KW"/>
</dbReference>
<evidence type="ECO:0000313" key="5">
    <source>
        <dbReference type="Proteomes" id="UP000734511"/>
    </source>
</evidence>
<dbReference type="PANTHER" id="PTHR43464:SF19">
    <property type="entry name" value="UBIQUINONE BIOSYNTHESIS O-METHYLTRANSFERASE, MITOCHONDRIAL"/>
    <property type="match status" value="1"/>
</dbReference>